<reference evidence="1" key="2">
    <citation type="journal article" date="2021" name="Microbiome">
        <title>Successional dynamics and alternative stable states in a saline activated sludge microbial community over 9 years.</title>
        <authorList>
            <person name="Wang Y."/>
            <person name="Ye J."/>
            <person name="Ju F."/>
            <person name="Liu L."/>
            <person name="Boyd J.A."/>
            <person name="Deng Y."/>
            <person name="Parks D.H."/>
            <person name="Jiang X."/>
            <person name="Yin X."/>
            <person name="Woodcroft B.J."/>
            <person name="Tyson G.W."/>
            <person name="Hugenholtz P."/>
            <person name="Polz M.F."/>
            <person name="Zhang T."/>
        </authorList>
    </citation>
    <scope>NUCLEOTIDE SEQUENCE</scope>
    <source>
        <strain evidence="1">HKST-UBA03</strain>
    </source>
</reference>
<evidence type="ECO:0000313" key="2">
    <source>
        <dbReference type="Proteomes" id="UP000751518"/>
    </source>
</evidence>
<dbReference type="Proteomes" id="UP000751518">
    <property type="component" value="Unassembled WGS sequence"/>
</dbReference>
<dbReference type="AlphaFoldDB" id="A0A955LLL1"/>
<accession>A0A955LLL1</accession>
<organism evidence="1 2">
    <name type="scientific">candidate division WWE3 bacterium</name>
    <dbReference type="NCBI Taxonomy" id="2053526"/>
    <lineage>
        <taxon>Bacteria</taxon>
        <taxon>Katanobacteria</taxon>
    </lineage>
</organism>
<reference evidence="1" key="1">
    <citation type="submission" date="2020-04" db="EMBL/GenBank/DDBJ databases">
        <authorList>
            <person name="Zhang T."/>
        </authorList>
    </citation>
    <scope>NUCLEOTIDE SEQUENCE</scope>
    <source>
        <strain evidence="1">HKST-UBA03</strain>
    </source>
</reference>
<protein>
    <submittedName>
        <fullName evidence="1">Uncharacterized protein</fullName>
    </submittedName>
</protein>
<name>A0A955LLL1_UNCKA</name>
<evidence type="ECO:0000313" key="1">
    <source>
        <dbReference type="EMBL" id="MCA9392121.1"/>
    </source>
</evidence>
<dbReference type="EMBL" id="JAGQKZ010000021">
    <property type="protein sequence ID" value="MCA9392121.1"/>
    <property type="molecule type" value="Genomic_DNA"/>
</dbReference>
<comment type="caution">
    <text evidence="1">The sequence shown here is derived from an EMBL/GenBank/DDBJ whole genome shotgun (WGS) entry which is preliminary data.</text>
</comment>
<gene>
    <name evidence="1" type="ORF">KC614_02870</name>
</gene>
<sequence length="261" mass="29805">MSGYDNLHKLLDEYLNFEVAGKKVKIPYVMERSRMAFNKTSGKGAPRMLKDEVLRVAESEGFDIEKASEFEVYDFMRNQRIGIDCSGLVYHLLNEYLQGEKDVDLSEVLVRKEGVFGLLEKNILSFQRHRRVNAATLTSELNTVRVERATDIKVGDLIRMSIKKPADHVLLVVDVDKDKDANANSFSYVHSSSVNTKKRGPHLGKINVVDKEGGIEKQDWQERTKTGESYKIHFHPERGDGLRRLKLLADEQDVKIDSDHV</sequence>
<proteinExistence type="predicted"/>